<feature type="compositionally biased region" description="Basic and acidic residues" evidence="1">
    <location>
        <begin position="223"/>
        <end position="258"/>
    </location>
</feature>
<dbReference type="EMBL" id="CP084930">
    <property type="protein sequence ID" value="USI73536.1"/>
    <property type="molecule type" value="Genomic_DNA"/>
</dbReference>
<keyword evidence="6" id="KW-1185">Reference proteome</keyword>
<protein>
    <submittedName>
        <fullName evidence="5">Relaxase/mobilization nuclease domain-containing protein</fullName>
    </submittedName>
</protein>
<feature type="region of interest" description="Disordered" evidence="1">
    <location>
        <begin position="1"/>
        <end position="27"/>
    </location>
</feature>
<evidence type="ECO:0000259" key="4">
    <source>
        <dbReference type="Pfam" id="PF22863"/>
    </source>
</evidence>
<dbReference type="RefSeq" id="WP_252167345.1">
    <property type="nucleotide sequence ID" value="NZ_CP084930.1"/>
</dbReference>
<proteinExistence type="predicted"/>
<evidence type="ECO:0000256" key="1">
    <source>
        <dbReference type="SAM" id="MobiDB-lite"/>
    </source>
</evidence>
<dbReference type="Pfam" id="PF03432">
    <property type="entry name" value="Relaxase"/>
    <property type="match status" value="1"/>
</dbReference>
<name>A0ABY4X9W7_9SPHN</name>
<evidence type="ECO:0000259" key="3">
    <source>
        <dbReference type="Pfam" id="PF18821"/>
    </source>
</evidence>
<gene>
    <name evidence="5" type="ORF">LHA26_03380</name>
</gene>
<feature type="domain" description="MobA/VirD2-like nuclease" evidence="2">
    <location>
        <begin position="86"/>
        <end position="209"/>
    </location>
</feature>
<dbReference type="InterPro" id="IPR040677">
    <property type="entry name" value="LPD7"/>
</dbReference>
<dbReference type="Pfam" id="PF22863">
    <property type="entry name" value="TraI_middle"/>
    <property type="match status" value="1"/>
</dbReference>
<feature type="compositionally biased region" description="Basic residues" evidence="1">
    <location>
        <begin position="9"/>
        <end position="20"/>
    </location>
</feature>
<dbReference type="Pfam" id="PF18821">
    <property type="entry name" value="LPD7"/>
    <property type="match status" value="1"/>
</dbReference>
<feature type="domain" description="Large polyvalent protein-associated" evidence="3">
    <location>
        <begin position="500"/>
        <end position="567"/>
    </location>
</feature>
<dbReference type="Proteomes" id="UP001056937">
    <property type="component" value="Chromosome 1"/>
</dbReference>
<accession>A0ABY4X9W7</accession>
<dbReference type="InterPro" id="IPR005094">
    <property type="entry name" value="Endonuclease_MobA/VirD2"/>
</dbReference>
<organism evidence="5 6">
    <name type="scientific">Sphingomonas morindae</name>
    <dbReference type="NCBI Taxonomy" id="1541170"/>
    <lineage>
        <taxon>Bacteria</taxon>
        <taxon>Pseudomonadati</taxon>
        <taxon>Pseudomonadota</taxon>
        <taxon>Alphaproteobacteria</taxon>
        <taxon>Sphingomonadales</taxon>
        <taxon>Sphingomonadaceae</taxon>
        <taxon>Sphingomonas</taxon>
    </lineage>
</organism>
<dbReference type="InterPro" id="IPR054462">
    <property type="entry name" value="TraI_M"/>
</dbReference>
<feature type="domain" description="TraI-like middle" evidence="4">
    <location>
        <begin position="262"/>
        <end position="345"/>
    </location>
</feature>
<feature type="region of interest" description="Disordered" evidence="1">
    <location>
        <begin position="220"/>
        <end position="271"/>
    </location>
</feature>
<reference evidence="5" key="1">
    <citation type="journal article" date="2022" name="Toxins">
        <title>Genomic Analysis of Sphingopyxis sp. USTB-05 for Biodegrading Cyanobacterial Hepatotoxins.</title>
        <authorList>
            <person name="Liu C."/>
            <person name="Xu Q."/>
            <person name="Zhao Z."/>
            <person name="Zhang H."/>
            <person name="Liu X."/>
            <person name="Yin C."/>
            <person name="Liu Y."/>
            <person name="Yan H."/>
        </authorList>
    </citation>
    <scope>NUCLEOTIDE SEQUENCE</scope>
    <source>
        <strain evidence="5">NBD5</strain>
    </source>
</reference>
<evidence type="ECO:0000259" key="2">
    <source>
        <dbReference type="Pfam" id="PF03432"/>
    </source>
</evidence>
<evidence type="ECO:0000313" key="5">
    <source>
        <dbReference type="EMBL" id="USI73536.1"/>
    </source>
</evidence>
<sequence length="735" mass="81286">MIGKSISRLNRRRVAANRRQHGVDARRAATPERIRHHATLLTNYLRDAHAAALKPLGLVDAPGHELLRYVADAQDQQNRSGIEVGEKVDLIGFRNIHGTDFEDAQRQILATMTRSPGIDPLEHYVLSWRTGEQPSHAQVTDAVDTLVHVLGLEENQTIYAAHSNTEHYHVHVAVNRVHPGTFRRIAAGDDWEVDAIHQAVALIEHRQGWASEEKAQFVGGPDGVRERATGRRVRDAEGRALKRERRGRREDGPRERPLSRGAQMFERRTGRASFEREVREIVPEAIREANGWDALHRRLAEHGLGIELHRSGAHITEGKRGIPASRAGRGASRQALEARFGPFEPRDPEIVIRSRQPRVLPDGERRAAYHDARTQHRAAIARHTNTLLAARRDALTRITSWRQASLIRVNALDWRGNREGLNFARSLIAGEIARQIAAVDASLGADVAALRLASSFPSFAAWNDGVQPPPIPTPSGGVLLAIAPDAPRGQRVPGFSARSQGRSIAYLDGHGRTVFTDHGDLISVDHDERQVVRAAIALGRERWGRVTLTGSDAFLAAAAAIIVDEGWTDIDGKAARAAIAAERARREVDAKRTLERQRLSGAPAAQRHAGGLGDETIASTAAARIEQRPITVSTLPDIEAPSPRAPVTSVERDMYAGAYGENPLIDAWIDQRRRAPEALNEARTLALRVMQDRTARTYLSELEAEGYRWVIELRQQATARNQLLKRASASQSMLR</sequence>
<evidence type="ECO:0000313" key="6">
    <source>
        <dbReference type="Proteomes" id="UP001056937"/>
    </source>
</evidence>